<evidence type="ECO:0000313" key="6">
    <source>
        <dbReference type="Proteomes" id="UP000634136"/>
    </source>
</evidence>
<dbReference type="Pfam" id="PF18052">
    <property type="entry name" value="Rx_N"/>
    <property type="match status" value="1"/>
</dbReference>
<accession>A0A835CNI3</accession>
<keyword evidence="6" id="KW-1185">Reference proteome</keyword>
<dbReference type="GO" id="GO:0006952">
    <property type="term" value="P:defense response"/>
    <property type="evidence" value="ECO:0007669"/>
    <property type="project" value="UniProtKB-KW"/>
</dbReference>
<dbReference type="AlphaFoldDB" id="A0A835CNI3"/>
<evidence type="ECO:0000313" key="5">
    <source>
        <dbReference type="EMBL" id="KAF7845582.1"/>
    </source>
</evidence>
<evidence type="ECO:0000256" key="2">
    <source>
        <dbReference type="ARBA" id="ARBA00022741"/>
    </source>
</evidence>
<dbReference type="InterPro" id="IPR041118">
    <property type="entry name" value="Rx_N"/>
</dbReference>
<dbReference type="OrthoDB" id="1933539at2759"/>
<name>A0A835CNI3_9FABA</name>
<protein>
    <submittedName>
        <fullName evidence="5">Disease resistance protein RGA2</fullName>
    </submittedName>
</protein>
<organism evidence="5 6">
    <name type="scientific">Senna tora</name>
    <dbReference type="NCBI Taxonomy" id="362788"/>
    <lineage>
        <taxon>Eukaryota</taxon>
        <taxon>Viridiplantae</taxon>
        <taxon>Streptophyta</taxon>
        <taxon>Embryophyta</taxon>
        <taxon>Tracheophyta</taxon>
        <taxon>Spermatophyta</taxon>
        <taxon>Magnoliopsida</taxon>
        <taxon>eudicotyledons</taxon>
        <taxon>Gunneridae</taxon>
        <taxon>Pentapetalae</taxon>
        <taxon>rosids</taxon>
        <taxon>fabids</taxon>
        <taxon>Fabales</taxon>
        <taxon>Fabaceae</taxon>
        <taxon>Caesalpinioideae</taxon>
        <taxon>Cassia clade</taxon>
        <taxon>Senna</taxon>
    </lineage>
</organism>
<evidence type="ECO:0000259" key="4">
    <source>
        <dbReference type="Pfam" id="PF18052"/>
    </source>
</evidence>
<keyword evidence="2" id="KW-0547">Nucleotide-binding</keyword>
<dbReference type="Proteomes" id="UP000634136">
    <property type="component" value="Unassembled WGS sequence"/>
</dbReference>
<dbReference type="GO" id="GO:0000166">
    <property type="term" value="F:nucleotide binding"/>
    <property type="evidence" value="ECO:0007669"/>
    <property type="project" value="UniProtKB-KW"/>
</dbReference>
<keyword evidence="3" id="KW-0611">Plant defense</keyword>
<feature type="domain" description="Disease resistance N-terminal" evidence="4">
    <location>
        <begin position="9"/>
        <end position="95"/>
    </location>
</feature>
<dbReference type="EMBL" id="JAAIUW010000001">
    <property type="protein sequence ID" value="KAF7845582.1"/>
    <property type="molecule type" value="Genomic_DNA"/>
</dbReference>
<evidence type="ECO:0000256" key="3">
    <source>
        <dbReference type="ARBA" id="ARBA00022821"/>
    </source>
</evidence>
<dbReference type="Gene3D" id="1.20.5.4130">
    <property type="match status" value="1"/>
</dbReference>
<keyword evidence="1" id="KW-0677">Repeat</keyword>
<evidence type="ECO:0000256" key="1">
    <source>
        <dbReference type="ARBA" id="ARBA00022737"/>
    </source>
</evidence>
<sequence length="144" mass="16702">MAEQIPYGVVSSVINRLGSLAFREISLIYGVKSGMDKLKDTVEAIKAVLLDAEQKQHHDILVQLWIRKLKEVLHRADDLLDDIHTENLLRKRDDEEKARGKVLAEDMPKLNFDWRVVVMGHKESNKRETSFFVHKEDIIGREEN</sequence>
<reference evidence="5" key="1">
    <citation type="submission" date="2020-09" db="EMBL/GenBank/DDBJ databases">
        <title>Genome-Enabled Discovery of Anthraquinone Biosynthesis in Senna tora.</title>
        <authorList>
            <person name="Kang S.-H."/>
            <person name="Pandey R.P."/>
            <person name="Lee C.-M."/>
            <person name="Sim J.-S."/>
            <person name="Jeong J.-T."/>
            <person name="Choi B.-S."/>
            <person name="Jung M."/>
            <person name="Ginzburg D."/>
            <person name="Zhao K."/>
            <person name="Won S.Y."/>
            <person name="Oh T.-J."/>
            <person name="Yu Y."/>
            <person name="Kim N.-H."/>
            <person name="Lee O.R."/>
            <person name="Lee T.-H."/>
            <person name="Bashyal P."/>
            <person name="Kim T.-S."/>
            <person name="Lee W.-H."/>
            <person name="Kawkins C."/>
            <person name="Kim C.-K."/>
            <person name="Kim J.S."/>
            <person name="Ahn B.O."/>
            <person name="Rhee S.Y."/>
            <person name="Sohng J.K."/>
        </authorList>
    </citation>
    <scope>NUCLEOTIDE SEQUENCE</scope>
    <source>
        <tissue evidence="5">Leaf</tissue>
    </source>
</reference>
<proteinExistence type="predicted"/>
<gene>
    <name evidence="5" type="ORF">G2W53_002487</name>
</gene>
<comment type="caution">
    <text evidence="5">The sequence shown here is derived from an EMBL/GenBank/DDBJ whole genome shotgun (WGS) entry which is preliminary data.</text>
</comment>